<evidence type="ECO:0000313" key="12">
    <source>
        <dbReference type="Proteomes" id="UP000076858"/>
    </source>
</evidence>
<evidence type="ECO:0000256" key="3">
    <source>
        <dbReference type="ARBA" id="ARBA00022473"/>
    </source>
</evidence>
<dbReference type="STRING" id="35525.A0A164FTW0"/>
<dbReference type="OrthoDB" id="5973910at2759"/>
<reference evidence="11 12" key="1">
    <citation type="submission" date="2016-03" db="EMBL/GenBank/DDBJ databases">
        <title>EvidentialGene: Evidence-directed Construction of Genes on Genomes.</title>
        <authorList>
            <person name="Gilbert D.G."/>
            <person name="Choi J.-H."/>
            <person name="Mockaitis K."/>
            <person name="Colbourne J."/>
            <person name="Pfrender M."/>
        </authorList>
    </citation>
    <scope>NUCLEOTIDE SEQUENCE [LARGE SCALE GENOMIC DNA]</scope>
    <source>
        <strain evidence="11 12">Xinb3</strain>
        <tissue evidence="11">Complete organism</tissue>
    </source>
</reference>
<keyword evidence="3" id="KW-0217">Developmental protein</keyword>
<dbReference type="EMBL" id="LRGB01018198">
    <property type="protein sequence ID" value="KZR98159.1"/>
    <property type="molecule type" value="Genomic_DNA"/>
</dbReference>
<dbReference type="InterPro" id="IPR013783">
    <property type="entry name" value="Ig-like_fold"/>
</dbReference>
<name>A0A164FTW0_9CRUS</name>
<organism evidence="11 12">
    <name type="scientific">Daphnia magna</name>
    <dbReference type="NCBI Taxonomy" id="35525"/>
    <lineage>
        <taxon>Eukaryota</taxon>
        <taxon>Metazoa</taxon>
        <taxon>Ecdysozoa</taxon>
        <taxon>Arthropoda</taxon>
        <taxon>Crustacea</taxon>
        <taxon>Branchiopoda</taxon>
        <taxon>Diplostraca</taxon>
        <taxon>Cladocera</taxon>
        <taxon>Anomopoda</taxon>
        <taxon>Daphniidae</taxon>
        <taxon>Daphnia</taxon>
    </lineage>
</organism>
<dbReference type="InterPro" id="IPR057755">
    <property type="entry name" value="UNC5A-D-like_N"/>
</dbReference>
<evidence type="ECO:0000256" key="2">
    <source>
        <dbReference type="ARBA" id="ARBA00009844"/>
    </source>
</evidence>
<feature type="region of interest" description="Disordered" evidence="9">
    <location>
        <begin position="1"/>
        <end position="20"/>
    </location>
</feature>
<keyword evidence="8" id="KW-0393">Immunoglobulin domain</keyword>
<comment type="subcellular location">
    <subcellularLocation>
        <location evidence="1">Membrane</location>
        <topology evidence="1">Single-pass type I membrane protein</topology>
    </subcellularLocation>
</comment>
<keyword evidence="7" id="KW-0325">Glycoprotein</keyword>
<comment type="caution">
    <text evidence="11">The sequence shown here is derived from an EMBL/GenBank/DDBJ whole genome shotgun (WGS) entry which is preliminary data.</text>
</comment>
<proteinExistence type="inferred from homology"/>
<dbReference type="GO" id="GO:0016020">
    <property type="term" value="C:membrane"/>
    <property type="evidence" value="ECO:0007669"/>
    <property type="project" value="UniProtKB-SubCell"/>
</dbReference>
<keyword evidence="6 11" id="KW-0675">Receptor</keyword>
<evidence type="ECO:0000256" key="6">
    <source>
        <dbReference type="ARBA" id="ARBA00023170"/>
    </source>
</evidence>
<evidence type="ECO:0000256" key="4">
    <source>
        <dbReference type="ARBA" id="ARBA00023136"/>
    </source>
</evidence>
<protein>
    <submittedName>
        <fullName evidence="11">Netrin receptor unc5c</fullName>
    </submittedName>
</protein>
<dbReference type="Proteomes" id="UP000076858">
    <property type="component" value="Unassembled WGS sequence"/>
</dbReference>
<dbReference type="FunFam" id="2.60.40.10:FF:000037">
    <property type="entry name" value="Unc-5 netrin receptor C"/>
    <property type="match status" value="1"/>
</dbReference>
<sequence>GALLEDPLATGRPGSDSTAPLFLEEPEDAYVVKSKAGTLSCRAAHALQLYFVCNGEAVRTKHHSAHEFVDPMTGIRQLEVKIDISRNDVEEYFGLDGYGCECIAWSSFGQVKSRRAKVIVASNYRRETKAQKQHICFFS</sequence>
<gene>
    <name evidence="11" type="ORF">APZ42_006551</name>
</gene>
<keyword evidence="12" id="KW-1185">Reference proteome</keyword>
<accession>A0A164FTW0</accession>
<dbReference type="Pfam" id="PF25609">
    <property type="entry name" value="Unc5_NetrinR_N"/>
    <property type="match status" value="1"/>
</dbReference>
<dbReference type="Gene3D" id="2.60.40.10">
    <property type="entry name" value="Immunoglobulins"/>
    <property type="match status" value="1"/>
</dbReference>
<evidence type="ECO:0000313" key="11">
    <source>
        <dbReference type="EMBL" id="KZR98159.1"/>
    </source>
</evidence>
<evidence type="ECO:0000259" key="10">
    <source>
        <dbReference type="Pfam" id="PF25609"/>
    </source>
</evidence>
<keyword evidence="4" id="KW-0472">Membrane</keyword>
<evidence type="ECO:0000256" key="1">
    <source>
        <dbReference type="ARBA" id="ARBA00004479"/>
    </source>
</evidence>
<evidence type="ECO:0000256" key="8">
    <source>
        <dbReference type="ARBA" id="ARBA00023319"/>
    </source>
</evidence>
<feature type="domain" description="Netrin receptor UNC5A-D-like N-terminal" evidence="10">
    <location>
        <begin position="17"/>
        <end position="118"/>
    </location>
</feature>
<evidence type="ECO:0000256" key="7">
    <source>
        <dbReference type="ARBA" id="ARBA00023180"/>
    </source>
</evidence>
<feature type="non-terminal residue" evidence="11">
    <location>
        <position position="1"/>
    </location>
</feature>
<comment type="similarity">
    <text evidence="2">Belongs to the unc-5 family.</text>
</comment>
<evidence type="ECO:0000256" key="9">
    <source>
        <dbReference type="SAM" id="MobiDB-lite"/>
    </source>
</evidence>
<keyword evidence="5" id="KW-1015">Disulfide bond</keyword>
<evidence type="ECO:0000256" key="5">
    <source>
        <dbReference type="ARBA" id="ARBA00023157"/>
    </source>
</evidence>
<dbReference type="AlphaFoldDB" id="A0A164FTW0"/>